<dbReference type="AlphaFoldDB" id="A0A1C5A1S9"/>
<keyword evidence="2" id="KW-1185">Reference proteome</keyword>
<gene>
    <name evidence="1" type="ORF">GA0074695_6468</name>
</gene>
<proteinExistence type="predicted"/>
<dbReference type="EMBL" id="LT607411">
    <property type="protein sequence ID" value="SCF38974.1"/>
    <property type="molecule type" value="Genomic_DNA"/>
</dbReference>
<name>A0A1C5A1S9_MICVI</name>
<evidence type="ECO:0000313" key="1">
    <source>
        <dbReference type="EMBL" id="SCF38974.1"/>
    </source>
</evidence>
<reference evidence="2" key="1">
    <citation type="submission" date="2016-06" db="EMBL/GenBank/DDBJ databases">
        <authorList>
            <person name="Varghese N."/>
            <person name="Submissions Spin"/>
        </authorList>
    </citation>
    <scope>NUCLEOTIDE SEQUENCE [LARGE SCALE GENOMIC DNA]</scope>
    <source>
        <strain evidence="2">DSM 43909</strain>
    </source>
</reference>
<accession>A0A1C5A1S9</accession>
<dbReference type="Proteomes" id="UP000198242">
    <property type="component" value="Chromosome I"/>
</dbReference>
<evidence type="ECO:0000313" key="2">
    <source>
        <dbReference type="Proteomes" id="UP000198242"/>
    </source>
</evidence>
<sequence>MRLSDFLTEPSQRRVHNLLRTSCQQSKTGVYGPGKPSSDSSRRAQRELCLVGFDHAAILSVGRNHGRFAGLDHPYRWHRRCRLLAMSDIERRGWAVAGRAVANALGPGVAALCAVVGLPPLGATALGALAGSLTEEGMAIVAQSRLDRVGRVQHFAEVAEEAAKSPIGGLLAEASQRPAKLELLVQAVEGATQSLGDWKIEMLARLFVAGMRDEAKVDEALVLVHAVRQLEVPHLRVLAVLSRQAPSHIGERSTGPWVIPERRVWLVGDIAAEDPGVEGAFDVLIARLQGLGLVSDERVGAVDFEPHWTLTAFGWQCVEYLTDRGSQG</sequence>
<organism evidence="1 2">
    <name type="scientific">Micromonospora viridifaciens</name>
    <dbReference type="NCBI Taxonomy" id="1881"/>
    <lineage>
        <taxon>Bacteria</taxon>
        <taxon>Bacillati</taxon>
        <taxon>Actinomycetota</taxon>
        <taxon>Actinomycetes</taxon>
        <taxon>Micromonosporales</taxon>
        <taxon>Micromonosporaceae</taxon>
        <taxon>Micromonospora</taxon>
    </lineage>
</organism>
<protein>
    <submittedName>
        <fullName evidence="1">Uncharacterized protein</fullName>
    </submittedName>
</protein>